<dbReference type="Gene3D" id="1.10.287.660">
    <property type="entry name" value="Helix hairpin bin"/>
    <property type="match status" value="1"/>
</dbReference>
<protein>
    <submittedName>
        <fullName evidence="4">Pre-mRNA-splicing factor ISY1 like protein</fullName>
    </submittedName>
</protein>
<accession>A0ABQ9YMN0</accession>
<dbReference type="PANTHER" id="PTHR13021">
    <property type="entry name" value="PRE-MRNA-SPLICING FACTOR ISY1"/>
    <property type="match status" value="1"/>
</dbReference>
<organism evidence="4 5">
    <name type="scientific">Blattamonas nauphoetae</name>
    <dbReference type="NCBI Taxonomy" id="2049346"/>
    <lineage>
        <taxon>Eukaryota</taxon>
        <taxon>Metamonada</taxon>
        <taxon>Preaxostyla</taxon>
        <taxon>Oxymonadida</taxon>
        <taxon>Blattamonas</taxon>
    </lineage>
</organism>
<gene>
    <name evidence="4" type="ORF">BLNAU_307</name>
</gene>
<dbReference type="InterPro" id="IPR029012">
    <property type="entry name" value="Helix_hairpin_bin_sf"/>
</dbReference>
<reference evidence="4 5" key="1">
    <citation type="journal article" date="2022" name="bioRxiv">
        <title>Genomics of Preaxostyla Flagellates Illuminates Evolutionary Transitions and the Path Towards Mitochondrial Loss.</title>
        <authorList>
            <person name="Novak L.V.F."/>
            <person name="Treitli S.C."/>
            <person name="Pyrih J."/>
            <person name="Halakuc P."/>
            <person name="Pipaliya S.V."/>
            <person name="Vacek V."/>
            <person name="Brzon O."/>
            <person name="Soukal P."/>
            <person name="Eme L."/>
            <person name="Dacks J.B."/>
            <person name="Karnkowska A."/>
            <person name="Elias M."/>
            <person name="Hampl V."/>
        </authorList>
    </citation>
    <scope>NUCLEOTIDE SEQUENCE [LARGE SCALE GENOMIC DNA]</scope>
    <source>
        <strain evidence="4">NAU3</strain>
        <tissue evidence="4">Gut</tissue>
    </source>
</reference>
<dbReference type="SUPFAM" id="SSF140102">
    <property type="entry name" value="ISY1 domain-like"/>
    <property type="match status" value="1"/>
</dbReference>
<evidence type="ECO:0000313" key="5">
    <source>
        <dbReference type="Proteomes" id="UP001281761"/>
    </source>
</evidence>
<dbReference type="Pfam" id="PF06246">
    <property type="entry name" value="Isy1"/>
    <property type="match status" value="1"/>
</dbReference>
<evidence type="ECO:0000313" key="4">
    <source>
        <dbReference type="EMBL" id="KAK2965006.1"/>
    </source>
</evidence>
<dbReference type="InterPro" id="IPR009360">
    <property type="entry name" value="Isy1"/>
</dbReference>
<comment type="similarity">
    <text evidence="2">Belongs to the ISY1 family.</text>
</comment>
<keyword evidence="5" id="KW-1185">Reference proteome</keyword>
<sequence length="171" mass="20507">MARNEEKAHAMLNRYWAQVADERRQLQPEVRPFDINECSDLARAQHWRQQVVTDLDEKTTLIQNESLGEHKLRDLNDTINRLLLERWKWEKRIFELGGPNLMRSQTPPEYQYFGATKMIPSIREVISKQAPDTRKKTRKELLRNVDYEYYGFCDESPELLEAERRAEIEVW</sequence>
<dbReference type="InterPro" id="IPR037200">
    <property type="entry name" value="Isy1_sf"/>
</dbReference>
<keyword evidence="3" id="KW-0539">Nucleus</keyword>
<name>A0ABQ9YMN0_9EUKA</name>
<evidence type="ECO:0000256" key="2">
    <source>
        <dbReference type="ARBA" id="ARBA00007002"/>
    </source>
</evidence>
<evidence type="ECO:0000256" key="3">
    <source>
        <dbReference type="ARBA" id="ARBA00023242"/>
    </source>
</evidence>
<proteinExistence type="inferred from homology"/>
<dbReference type="EMBL" id="JARBJD010000001">
    <property type="protein sequence ID" value="KAK2965006.1"/>
    <property type="molecule type" value="Genomic_DNA"/>
</dbReference>
<comment type="subcellular location">
    <subcellularLocation>
        <location evidence="1">Nucleus</location>
    </subcellularLocation>
</comment>
<evidence type="ECO:0000256" key="1">
    <source>
        <dbReference type="ARBA" id="ARBA00004123"/>
    </source>
</evidence>
<comment type="caution">
    <text evidence="4">The sequence shown here is derived from an EMBL/GenBank/DDBJ whole genome shotgun (WGS) entry which is preliminary data.</text>
</comment>
<dbReference type="Proteomes" id="UP001281761">
    <property type="component" value="Unassembled WGS sequence"/>
</dbReference>